<evidence type="ECO:0000313" key="2">
    <source>
        <dbReference type="Proteomes" id="UP000053097"/>
    </source>
</evidence>
<feature type="non-terminal residue" evidence="1">
    <location>
        <position position="131"/>
    </location>
</feature>
<protein>
    <submittedName>
        <fullName evidence="1">Uncharacterized protein</fullName>
    </submittedName>
</protein>
<reference evidence="1 2" key="1">
    <citation type="journal article" date="2014" name="Curr. Biol.">
        <title>The genome of the clonal raider ant Cerapachys biroi.</title>
        <authorList>
            <person name="Oxley P.R."/>
            <person name="Ji L."/>
            <person name="Fetter-Pruneda I."/>
            <person name="McKenzie S.K."/>
            <person name="Li C."/>
            <person name="Hu H."/>
            <person name="Zhang G."/>
            <person name="Kronauer D.J."/>
        </authorList>
    </citation>
    <scope>NUCLEOTIDE SEQUENCE [LARGE SCALE GENOMIC DNA]</scope>
</reference>
<name>A0A026WC63_OOCBI</name>
<sequence>MSVCAHRHIDCVRRETIFTSSIDSHATVQHATNASVNVEFLALVNMPHATSTIRLRKLFVKYTIMPLMQKLLNAFPSGLLKLRLGLRDQMDIFTFLQSYSNAAEIFRSEFAMLLRCGGRFLQYIYNLFVLY</sequence>
<organism evidence="1 2">
    <name type="scientific">Ooceraea biroi</name>
    <name type="common">Clonal raider ant</name>
    <name type="synonym">Cerapachys biroi</name>
    <dbReference type="NCBI Taxonomy" id="2015173"/>
    <lineage>
        <taxon>Eukaryota</taxon>
        <taxon>Metazoa</taxon>
        <taxon>Ecdysozoa</taxon>
        <taxon>Arthropoda</taxon>
        <taxon>Hexapoda</taxon>
        <taxon>Insecta</taxon>
        <taxon>Pterygota</taxon>
        <taxon>Neoptera</taxon>
        <taxon>Endopterygota</taxon>
        <taxon>Hymenoptera</taxon>
        <taxon>Apocrita</taxon>
        <taxon>Aculeata</taxon>
        <taxon>Formicoidea</taxon>
        <taxon>Formicidae</taxon>
        <taxon>Dorylinae</taxon>
        <taxon>Ooceraea</taxon>
    </lineage>
</organism>
<evidence type="ECO:0000313" key="1">
    <source>
        <dbReference type="EMBL" id="EZA53563.1"/>
    </source>
</evidence>
<dbReference type="Proteomes" id="UP000053097">
    <property type="component" value="Unassembled WGS sequence"/>
</dbReference>
<keyword evidence="2" id="KW-1185">Reference proteome</keyword>
<gene>
    <name evidence="1" type="ORF">X777_06995</name>
</gene>
<proteinExistence type="predicted"/>
<accession>A0A026WC63</accession>
<dbReference type="EMBL" id="KK107282">
    <property type="protein sequence ID" value="EZA53563.1"/>
    <property type="molecule type" value="Genomic_DNA"/>
</dbReference>
<dbReference type="AlphaFoldDB" id="A0A026WC63"/>